<evidence type="ECO:0000313" key="1">
    <source>
        <dbReference type="EMBL" id="PSR54128.1"/>
    </source>
</evidence>
<protein>
    <submittedName>
        <fullName evidence="1">Uncharacterized protein</fullName>
    </submittedName>
</protein>
<dbReference type="Proteomes" id="UP000240357">
    <property type="component" value="Unassembled WGS sequence"/>
</dbReference>
<dbReference type="RefSeq" id="WP_106929494.1">
    <property type="nucleotide sequence ID" value="NZ_PYFT01000001.1"/>
</dbReference>
<gene>
    <name evidence="1" type="ORF">AHMF7605_11660</name>
</gene>
<evidence type="ECO:0000313" key="2">
    <source>
        <dbReference type="Proteomes" id="UP000240357"/>
    </source>
</evidence>
<comment type="caution">
    <text evidence="1">The sequence shown here is derived from an EMBL/GenBank/DDBJ whole genome shotgun (WGS) entry which is preliminary data.</text>
</comment>
<reference evidence="1 2" key="1">
    <citation type="submission" date="2018-03" db="EMBL/GenBank/DDBJ databases">
        <title>Adhaeribacter sp. HMF7605 Genome sequencing and assembly.</title>
        <authorList>
            <person name="Kang H."/>
            <person name="Kang J."/>
            <person name="Cha I."/>
            <person name="Kim H."/>
            <person name="Joh K."/>
        </authorList>
    </citation>
    <scope>NUCLEOTIDE SEQUENCE [LARGE SCALE GENOMIC DNA]</scope>
    <source>
        <strain evidence="1 2">HMF7605</strain>
    </source>
</reference>
<proteinExistence type="predicted"/>
<accession>A0A2T2YF88</accession>
<dbReference type="EMBL" id="PYFT01000001">
    <property type="protein sequence ID" value="PSR54128.1"/>
    <property type="molecule type" value="Genomic_DNA"/>
</dbReference>
<sequence>MEAVKIIVPAPSPIKLHISSNFPSSSSGGTTYQKSTALQWVIVHNRGYRPSVTCTDTTGEVIIPEIIHVSLNEVHINHTFNQAGTVYIN</sequence>
<dbReference type="OrthoDB" id="7068344at2"/>
<organism evidence="1 2">
    <name type="scientific">Adhaeribacter arboris</name>
    <dbReference type="NCBI Taxonomy" id="2072846"/>
    <lineage>
        <taxon>Bacteria</taxon>
        <taxon>Pseudomonadati</taxon>
        <taxon>Bacteroidota</taxon>
        <taxon>Cytophagia</taxon>
        <taxon>Cytophagales</taxon>
        <taxon>Hymenobacteraceae</taxon>
        <taxon>Adhaeribacter</taxon>
    </lineage>
</organism>
<dbReference type="AlphaFoldDB" id="A0A2T2YF88"/>
<keyword evidence="2" id="KW-1185">Reference proteome</keyword>
<name>A0A2T2YF88_9BACT</name>